<feature type="domain" description="Erythromycin biosynthesis protein CIII-like C-terminal" evidence="2">
    <location>
        <begin position="298"/>
        <end position="414"/>
    </location>
</feature>
<dbReference type="PANTHER" id="PTHR48050:SF13">
    <property type="entry name" value="STEROL 3-BETA-GLUCOSYLTRANSFERASE UGT80A2"/>
    <property type="match status" value="1"/>
</dbReference>
<dbReference type="Gene3D" id="3.40.50.2000">
    <property type="entry name" value="Glycogen Phosphorylase B"/>
    <property type="match status" value="2"/>
</dbReference>
<keyword evidence="3" id="KW-0808">Transferase</keyword>
<proteinExistence type="predicted"/>
<dbReference type="PANTHER" id="PTHR48050">
    <property type="entry name" value="STEROL 3-BETA-GLUCOSYLTRANSFERASE"/>
    <property type="match status" value="1"/>
</dbReference>
<dbReference type="Pfam" id="PF06722">
    <property type="entry name" value="EryCIII-like_C"/>
    <property type="match status" value="1"/>
</dbReference>
<evidence type="ECO:0000313" key="4">
    <source>
        <dbReference type="Proteomes" id="UP000185557"/>
    </source>
</evidence>
<dbReference type="FunFam" id="3.40.50.2000:FF:000009">
    <property type="entry name" value="Sterol 3-beta-glucosyltransferase UGT80A2"/>
    <property type="match status" value="1"/>
</dbReference>
<dbReference type="GO" id="GO:0008194">
    <property type="term" value="F:UDP-glycosyltransferase activity"/>
    <property type="evidence" value="ECO:0007669"/>
    <property type="project" value="InterPro"/>
</dbReference>
<dbReference type="OrthoDB" id="9805366at2"/>
<feature type="domain" description="Glycosyltransferase family 28 N-terminal" evidence="1">
    <location>
        <begin position="3"/>
        <end position="143"/>
    </location>
</feature>
<dbReference type="CDD" id="cd03784">
    <property type="entry name" value="GT1_Gtf-like"/>
    <property type="match status" value="1"/>
</dbReference>
<comment type="caution">
    <text evidence="3">The sequence shown here is derived from an EMBL/GenBank/DDBJ whole genome shotgun (WGS) entry which is preliminary data.</text>
</comment>
<dbReference type="SUPFAM" id="SSF53756">
    <property type="entry name" value="UDP-Glycosyltransferase/glycogen phosphorylase"/>
    <property type="match status" value="1"/>
</dbReference>
<dbReference type="InterPro" id="IPR050426">
    <property type="entry name" value="Glycosyltransferase_28"/>
</dbReference>
<keyword evidence="4" id="KW-1185">Reference proteome</keyword>
<dbReference type="AlphaFoldDB" id="A0A1U7J3Z8"/>
<dbReference type="RefSeq" id="WP_073609126.1">
    <property type="nucleotide sequence ID" value="NZ_MRCG01000010.1"/>
</dbReference>
<dbReference type="InterPro" id="IPR002213">
    <property type="entry name" value="UDP_glucos_trans"/>
</dbReference>
<evidence type="ECO:0000259" key="2">
    <source>
        <dbReference type="Pfam" id="PF06722"/>
    </source>
</evidence>
<dbReference type="Proteomes" id="UP000185557">
    <property type="component" value="Unassembled WGS sequence"/>
</dbReference>
<dbReference type="GO" id="GO:0005975">
    <property type="term" value="P:carbohydrate metabolic process"/>
    <property type="evidence" value="ECO:0007669"/>
    <property type="project" value="InterPro"/>
</dbReference>
<organism evidence="3 4">
    <name type="scientific">Phormidium tenue NIES-30</name>
    <dbReference type="NCBI Taxonomy" id="549789"/>
    <lineage>
        <taxon>Bacteria</taxon>
        <taxon>Bacillati</taxon>
        <taxon>Cyanobacteriota</taxon>
        <taxon>Cyanophyceae</taxon>
        <taxon>Oscillatoriophycideae</taxon>
        <taxon>Oscillatoriales</taxon>
        <taxon>Oscillatoriaceae</taxon>
        <taxon>Phormidium</taxon>
    </lineage>
</organism>
<name>A0A1U7J3Z8_9CYAN</name>
<dbReference type="EMBL" id="MRCG01000010">
    <property type="protein sequence ID" value="OKH47178.1"/>
    <property type="molecule type" value="Genomic_DNA"/>
</dbReference>
<evidence type="ECO:0000259" key="1">
    <source>
        <dbReference type="Pfam" id="PF03033"/>
    </source>
</evidence>
<dbReference type="Pfam" id="PF03033">
    <property type="entry name" value="Glyco_transf_28"/>
    <property type="match status" value="1"/>
</dbReference>
<protein>
    <submittedName>
        <fullName evidence="3">Glycosyl transferase</fullName>
    </submittedName>
</protein>
<dbReference type="InterPro" id="IPR010610">
    <property type="entry name" value="EryCIII-like_C"/>
</dbReference>
<reference evidence="3 4" key="1">
    <citation type="submission" date="2016-11" db="EMBL/GenBank/DDBJ databases">
        <title>Draft Genome Sequences of Nine Cyanobacterial Strains from Diverse Habitats.</title>
        <authorList>
            <person name="Zhu T."/>
            <person name="Hou S."/>
            <person name="Lu X."/>
            <person name="Hess W.R."/>
        </authorList>
    </citation>
    <scope>NUCLEOTIDE SEQUENCE [LARGE SCALE GENOMIC DNA]</scope>
    <source>
        <strain evidence="3 4">NIES-30</strain>
    </source>
</reference>
<sequence>MRIAIIAMGSRGDVQPYVALGKGLKAAGHSVRLATHENFESLVTSHGLAFYPLKGNVQAFLEDPKNRQLLESRNFLKINARTAVAYQRAAIDWAKGGVVACQDADLIVAGVGGLFLSVALAEKLNLPLLQAYIFPFTPTTAFPAILFPQAISKLGGAVNRLSHQLFRQIMWQGSRKGDTLARQQVLHLPPTPFFGNYGAVQFQQYPILYGLSPSVIAKPSDWQNTHVTGYWFLEEAPDWTPPAAVLEFLQKGAPPVFIGFGSMVSRNPEETADLVLQAIQLTGQRAILQSGWSGLSKSDLPDTVLMVDSIPHSWLFPRVAAVVHHGGAGTTAAGLRAGVPAVVIPFFGDQPFWGQRVAELGVGTASIPRNQLTAERLAAAIHQAVGDRAMGQRAADLGAKIQAEAGVANAVEIISELPYATPANMAS</sequence>
<evidence type="ECO:0000313" key="3">
    <source>
        <dbReference type="EMBL" id="OKH47178.1"/>
    </source>
</evidence>
<dbReference type="InterPro" id="IPR004276">
    <property type="entry name" value="GlycoTrans_28_N"/>
</dbReference>
<dbReference type="GO" id="GO:0033072">
    <property type="term" value="P:vancomycin biosynthetic process"/>
    <property type="evidence" value="ECO:0007669"/>
    <property type="project" value="UniProtKB-ARBA"/>
</dbReference>
<gene>
    <name evidence="3" type="ORF">NIES30_14500</name>
</gene>
<dbReference type="GO" id="GO:0016758">
    <property type="term" value="F:hexosyltransferase activity"/>
    <property type="evidence" value="ECO:0007669"/>
    <property type="project" value="InterPro"/>
</dbReference>
<accession>A0A1U7J3Z8</accession>
<dbReference type="STRING" id="549789.NIES30_14500"/>